<dbReference type="EMBL" id="VYQA01000012">
    <property type="protein sequence ID" value="KAA9027713.1"/>
    <property type="molecule type" value="Genomic_DNA"/>
</dbReference>
<protein>
    <submittedName>
        <fullName evidence="2">Uncharacterized protein</fullName>
    </submittedName>
</protein>
<comment type="caution">
    <text evidence="2">The sequence shown here is derived from an EMBL/GenBank/DDBJ whole genome shotgun (WGS) entry which is preliminary data.</text>
</comment>
<evidence type="ECO:0000313" key="2">
    <source>
        <dbReference type="EMBL" id="KAA9027713.1"/>
    </source>
</evidence>
<evidence type="ECO:0000313" key="4">
    <source>
        <dbReference type="Proteomes" id="UP000326364"/>
    </source>
</evidence>
<accession>A0A5J5HYW2</accession>
<evidence type="ECO:0000313" key="3">
    <source>
        <dbReference type="Proteomes" id="UP000325933"/>
    </source>
</evidence>
<proteinExistence type="predicted"/>
<evidence type="ECO:0000313" key="1">
    <source>
        <dbReference type="EMBL" id="KAA9014701.1"/>
    </source>
</evidence>
<gene>
    <name evidence="2" type="ORF">F4U95_16295</name>
    <name evidence="1" type="ORF">F4U96_16170</name>
</gene>
<keyword evidence="4" id="KW-1185">Reference proteome</keyword>
<reference evidence="3 4" key="1">
    <citation type="submission" date="2019-09" db="EMBL/GenBank/DDBJ databases">
        <authorList>
            <person name="Feng G."/>
        </authorList>
    </citation>
    <scope>NUCLEOTIDE SEQUENCE [LARGE SCALE GENOMIC DNA]</scope>
    <source>
        <strain evidence="2 3">KACC 19283</strain>
        <strain evidence="1 4">KACC 19284</strain>
    </source>
</reference>
<dbReference type="RefSeq" id="WP_037506394.1">
    <property type="nucleotide sequence ID" value="NZ_VYQA01000012.1"/>
</dbReference>
<sequence length="78" mass="8321">MTEPLPLSHAAERPGKDDLLAVLRVEKALYAALEAEARSPGLGRIGGDTDAVDAMRISRARIAMLQRLHDRAGDAESG</sequence>
<dbReference type="Proteomes" id="UP000326364">
    <property type="component" value="Unassembled WGS sequence"/>
</dbReference>
<dbReference type="AlphaFoldDB" id="A0A5J5HYW2"/>
<name>A0A5J5HYW2_9SPHN</name>
<dbReference type="Proteomes" id="UP000325933">
    <property type="component" value="Unassembled WGS sequence"/>
</dbReference>
<dbReference type="EMBL" id="VYQB01000012">
    <property type="protein sequence ID" value="KAA9014701.1"/>
    <property type="molecule type" value="Genomic_DNA"/>
</dbReference>
<organism evidence="2 3">
    <name type="scientific">Sphingobium limneticum</name>
    <dbReference type="NCBI Taxonomy" id="1007511"/>
    <lineage>
        <taxon>Bacteria</taxon>
        <taxon>Pseudomonadati</taxon>
        <taxon>Pseudomonadota</taxon>
        <taxon>Alphaproteobacteria</taxon>
        <taxon>Sphingomonadales</taxon>
        <taxon>Sphingomonadaceae</taxon>
        <taxon>Sphingobium</taxon>
    </lineage>
</organism>